<dbReference type="RefSeq" id="WP_005456285.1">
    <property type="nucleotide sequence ID" value="NZ_CM001440.1"/>
</dbReference>
<feature type="transmembrane region" description="Helical" evidence="1">
    <location>
        <begin position="67"/>
        <end position="87"/>
    </location>
</feature>
<name>H5XQW0_9PSEU</name>
<protein>
    <recommendedName>
        <fullName evidence="4">DUF5313 domain-containing protein</fullName>
    </recommendedName>
</protein>
<evidence type="ECO:0000256" key="1">
    <source>
        <dbReference type="SAM" id="Phobius"/>
    </source>
</evidence>
<dbReference type="Pfam" id="PF17240">
    <property type="entry name" value="DUF5313"/>
    <property type="match status" value="1"/>
</dbReference>
<evidence type="ECO:0000313" key="2">
    <source>
        <dbReference type="EMBL" id="EHR61200.1"/>
    </source>
</evidence>
<evidence type="ECO:0000313" key="3">
    <source>
        <dbReference type="Proteomes" id="UP000002791"/>
    </source>
</evidence>
<dbReference type="EMBL" id="CM001440">
    <property type="protein sequence ID" value="EHR61200.1"/>
    <property type="molecule type" value="Genomic_DNA"/>
</dbReference>
<dbReference type="eggNOG" id="ENOG5032YDT">
    <property type="taxonomic scope" value="Bacteria"/>
</dbReference>
<reference evidence="2 3" key="1">
    <citation type="submission" date="2011-11" db="EMBL/GenBank/DDBJ databases">
        <title>The Noncontiguous Finished sequence of Saccharomonospora cyanea NA-134.</title>
        <authorList>
            <consortium name="US DOE Joint Genome Institute"/>
            <person name="Lucas S."/>
            <person name="Han J."/>
            <person name="Lapidus A."/>
            <person name="Cheng J.-F."/>
            <person name="Goodwin L."/>
            <person name="Pitluck S."/>
            <person name="Peters L."/>
            <person name="Ovchinnikova G."/>
            <person name="Lu M."/>
            <person name="Detter J.C."/>
            <person name="Han C."/>
            <person name="Tapia R."/>
            <person name="Land M."/>
            <person name="Hauser L."/>
            <person name="Kyrpides N."/>
            <person name="Ivanova N."/>
            <person name="Pagani I."/>
            <person name="Brambilla E.-M."/>
            <person name="Klenk H.-P."/>
            <person name="Woyke T."/>
        </authorList>
    </citation>
    <scope>NUCLEOTIDE SEQUENCE [LARGE SCALE GENOMIC DNA]</scope>
    <source>
        <strain evidence="2 3">NA-134</strain>
    </source>
</reference>
<dbReference type="Proteomes" id="UP000002791">
    <property type="component" value="Chromosome"/>
</dbReference>
<gene>
    <name evidence="2" type="ORF">SaccyDRAFT_2323</name>
</gene>
<dbReference type="InterPro" id="IPR035197">
    <property type="entry name" value="DUF5313"/>
</dbReference>
<keyword evidence="1" id="KW-0472">Membrane</keyword>
<dbReference type="HOGENOM" id="CLU_143514_1_1_11"/>
<keyword evidence="1" id="KW-1133">Transmembrane helix</keyword>
<evidence type="ECO:0008006" key="4">
    <source>
        <dbReference type="Google" id="ProtNLM"/>
    </source>
</evidence>
<keyword evidence="1" id="KW-0812">Transmembrane</keyword>
<accession>H5XQW0</accession>
<dbReference type="OrthoDB" id="5195204at2"/>
<feature type="transmembrane region" description="Helical" evidence="1">
    <location>
        <begin position="44"/>
        <end position="61"/>
    </location>
</feature>
<proteinExistence type="predicted"/>
<keyword evidence="3" id="KW-1185">Reference proteome</keyword>
<dbReference type="AlphaFoldDB" id="H5XQW0"/>
<sequence>MAGKVLRPGPHRWLWYALGGRLPEAHREWVLHDVTSKTWLWRHGLRTTFLIGPLSAVWLLLPGPLGLRLSLVLLALLVGYFYSFAFAEENAEHRLTKHGYDYGTGKRIRAAAKAEAEADVRERYLARYRQPE</sequence>
<organism evidence="2 3">
    <name type="scientific">Saccharomonospora cyanea NA-134</name>
    <dbReference type="NCBI Taxonomy" id="882082"/>
    <lineage>
        <taxon>Bacteria</taxon>
        <taxon>Bacillati</taxon>
        <taxon>Actinomycetota</taxon>
        <taxon>Actinomycetes</taxon>
        <taxon>Pseudonocardiales</taxon>
        <taxon>Pseudonocardiaceae</taxon>
        <taxon>Saccharomonospora</taxon>
    </lineage>
</organism>
<dbReference type="STRING" id="882082.SaccyDRAFT_2323"/>